<accession>C6GCR4</accession>
<evidence type="ECO:0000256" key="6">
    <source>
        <dbReference type="ARBA" id="ARBA00022660"/>
    </source>
</evidence>
<evidence type="ECO:0000256" key="2">
    <source>
        <dbReference type="ARBA" id="ARBA00004448"/>
    </source>
</evidence>
<feature type="transmembrane region" description="Helical" evidence="16">
    <location>
        <begin position="286"/>
        <end position="305"/>
    </location>
</feature>
<evidence type="ECO:0000256" key="12">
    <source>
        <dbReference type="ARBA" id="ARBA00023004"/>
    </source>
</evidence>
<evidence type="ECO:0000256" key="4">
    <source>
        <dbReference type="ARBA" id="ARBA00022448"/>
    </source>
</evidence>
<dbReference type="PANTHER" id="PTHR19271">
    <property type="entry name" value="CYTOCHROME B"/>
    <property type="match status" value="1"/>
</dbReference>
<dbReference type="AlphaFoldDB" id="C6GCR4"/>
<feature type="transmembrane region" description="Helical" evidence="16">
    <location>
        <begin position="317"/>
        <end position="334"/>
    </location>
</feature>
<evidence type="ECO:0000256" key="16">
    <source>
        <dbReference type="RuleBase" id="RU362117"/>
    </source>
</evidence>
<keyword evidence="8 16" id="KW-0479">Metal-binding</keyword>
<evidence type="ECO:0000259" key="18">
    <source>
        <dbReference type="PROSITE" id="PS51003"/>
    </source>
</evidence>
<dbReference type="GO" id="GO:0008121">
    <property type="term" value="F:quinol-cytochrome-c reductase activity"/>
    <property type="evidence" value="ECO:0007669"/>
    <property type="project" value="TreeGrafter"/>
</dbReference>
<evidence type="ECO:0000256" key="5">
    <source>
        <dbReference type="ARBA" id="ARBA00022617"/>
    </source>
</evidence>
<keyword evidence="15 16" id="KW-0472">Membrane</keyword>
<dbReference type="PROSITE" id="PS51003">
    <property type="entry name" value="CYTB_CTER"/>
    <property type="match status" value="1"/>
</dbReference>
<gene>
    <name evidence="19" type="primary">CYTB</name>
</gene>
<dbReference type="SUPFAM" id="SSF81648">
    <property type="entry name" value="a domain/subunit of cytochrome bc1 complex (Ubiquinol-cytochrome c reductase)"/>
    <property type="match status" value="1"/>
</dbReference>
<evidence type="ECO:0000256" key="1">
    <source>
        <dbReference type="ARBA" id="ARBA00002566"/>
    </source>
</evidence>
<dbReference type="GeneID" id="8097079"/>
<comment type="cofactor">
    <cofactor evidence="16">
        <name>heme b</name>
        <dbReference type="ChEBI" id="CHEBI:60344"/>
    </cofactor>
    <text evidence="16">Binds 2 heme groups non-covalently.</text>
</comment>
<sequence>MIRNGSLVSILYGSFGRLPSPINISYMWNFGSTIGLFLVSQILTGIFLTMHYVADVSMAFDSVVHIINEVNYGWVMRYMHMNGASFFLGFIYLHIGRGIYYKRYFSVNAWLVGVVLLALSMLTAFLGYVLPWGQMSFWGATVITNMVSAVPKYGTSIVFWLWGGFSVGAPTLTRFYTFHFLFPFLIAVFAVLHLYFIHGSGGSGNPLGPFSNSIKIPFWPYYGLKDILGFVIFYSIFLFVVFIYSDTFSDPDNYGKANPLVTPVHIKPEWYFLFAYAILRSIPNKLLGVISLVMSVLIFAFLPLSQQKFSLSIWHQFIFWFWVFDFMILTWLGGCPVKSMFNFMSQVFGLLYFFSFFFFSLL</sequence>
<dbReference type="Pfam" id="PF00033">
    <property type="entry name" value="Cytochrome_B"/>
    <property type="match status" value="1"/>
</dbReference>
<keyword evidence="10 16" id="KW-0249">Electron transport</keyword>
<evidence type="ECO:0000256" key="9">
    <source>
        <dbReference type="ARBA" id="ARBA00022792"/>
    </source>
</evidence>
<dbReference type="InterPro" id="IPR027387">
    <property type="entry name" value="Cytb/b6-like_sf"/>
</dbReference>
<feature type="transmembrane region" description="Helical" evidence="16">
    <location>
        <begin position="74"/>
        <end position="95"/>
    </location>
</feature>
<evidence type="ECO:0000256" key="14">
    <source>
        <dbReference type="ARBA" id="ARBA00023128"/>
    </source>
</evidence>
<comment type="subcellular location">
    <subcellularLocation>
        <location evidence="2">Mitochondrion inner membrane</location>
        <topology evidence="2">Multi-pass membrane protein</topology>
    </subcellularLocation>
</comment>
<comment type="function">
    <text evidence="1 16">Component of the ubiquinol-cytochrome c reductase complex (complex III or cytochrome b-c1 complex) that is part of the mitochondrial respiratory chain. The b-c1 complex mediates electron transfer from ubiquinol to cytochrome c. Contributes to the generation of a proton gradient across the mitochondrial membrane that is then used for ATP synthesis.</text>
</comment>
<keyword evidence="14 16" id="KW-0496">Mitochondrion</keyword>
<feature type="transmembrane region" description="Helical" evidence="16">
    <location>
        <begin position="107"/>
        <end position="130"/>
    </location>
</feature>
<dbReference type="InterPro" id="IPR005798">
    <property type="entry name" value="Cyt_b/b6_C"/>
</dbReference>
<evidence type="ECO:0000259" key="17">
    <source>
        <dbReference type="PROSITE" id="PS51002"/>
    </source>
</evidence>
<evidence type="ECO:0000256" key="13">
    <source>
        <dbReference type="ARBA" id="ARBA00023075"/>
    </source>
</evidence>
<keyword evidence="13" id="KW-0830">Ubiquinone</keyword>
<feature type="transmembrane region" description="Helical" evidence="16">
    <location>
        <begin position="136"/>
        <end position="163"/>
    </location>
</feature>
<keyword evidence="7 16" id="KW-0812">Transmembrane</keyword>
<dbReference type="Pfam" id="PF00032">
    <property type="entry name" value="Cytochrom_B_C"/>
    <property type="match status" value="1"/>
</dbReference>
<feature type="domain" description="Cytochrome b/b6 N-terminal region profile" evidence="17">
    <location>
        <begin position="1"/>
        <end position="206"/>
    </location>
</feature>
<reference evidence="19" key="1">
    <citation type="journal article" date="2010" name="Mol. Phylogenet. Evol.">
        <title>Erosion of phylogenetic signal in tunicate mitochondrial genomes on different levels of analysis.</title>
        <authorList>
            <person name="Stach T."/>
            <person name="Braband A."/>
            <person name="Podsiadlowski L."/>
        </authorList>
    </citation>
    <scope>NUCLEOTIDE SEQUENCE</scope>
</reference>
<evidence type="ECO:0000256" key="7">
    <source>
        <dbReference type="ARBA" id="ARBA00022692"/>
    </source>
</evidence>
<evidence type="ECO:0000256" key="15">
    <source>
        <dbReference type="ARBA" id="ARBA00023136"/>
    </source>
</evidence>
<organism evidence="19">
    <name type="scientific">Clavelina lepadiformis</name>
    <name type="common">Light-bulb sea squirt</name>
    <name type="synonym">Ascidia lepadiformis</name>
    <dbReference type="NCBI Taxonomy" id="159417"/>
    <lineage>
        <taxon>Eukaryota</taxon>
        <taxon>Metazoa</taxon>
        <taxon>Chordata</taxon>
        <taxon>Tunicata</taxon>
        <taxon>Ascidiacea</taxon>
        <taxon>Aplousobranchia</taxon>
        <taxon>Clavelinidae</taxon>
        <taxon>Clavelina</taxon>
    </lineage>
</organism>
<dbReference type="InterPro" id="IPR048259">
    <property type="entry name" value="Cytochrome_b_N_euk/bac"/>
</dbReference>
<keyword evidence="5 16" id="KW-0349">Heme</keyword>
<dbReference type="GO" id="GO:0006122">
    <property type="term" value="P:mitochondrial electron transport, ubiquinol to cytochrome c"/>
    <property type="evidence" value="ECO:0007669"/>
    <property type="project" value="TreeGrafter"/>
</dbReference>
<name>C6GCR4_CLALP</name>
<keyword evidence="9" id="KW-0999">Mitochondrion inner membrane</keyword>
<keyword evidence="6 16" id="KW-0679">Respiratory chain</keyword>
<evidence type="ECO:0000313" key="19">
    <source>
        <dbReference type="EMBL" id="ACO40303.1"/>
    </source>
</evidence>
<geneLocation type="mitochondrion" evidence="19"/>
<evidence type="ECO:0000256" key="3">
    <source>
        <dbReference type="ARBA" id="ARBA00013531"/>
    </source>
</evidence>
<dbReference type="CTD" id="4519"/>
<dbReference type="EMBL" id="FJ839918">
    <property type="protein sequence ID" value="ACO40303.1"/>
    <property type="molecule type" value="Genomic_DNA"/>
</dbReference>
<dbReference type="InterPro" id="IPR005797">
    <property type="entry name" value="Cyt_b/b6_N"/>
</dbReference>
<dbReference type="GO" id="GO:0016491">
    <property type="term" value="F:oxidoreductase activity"/>
    <property type="evidence" value="ECO:0007669"/>
    <property type="project" value="UniProtKB-UniRule"/>
</dbReference>
<comment type="similarity">
    <text evidence="16">Belongs to the cytochrome b family.</text>
</comment>
<feature type="transmembrane region" description="Helical" evidence="16">
    <location>
        <begin position="34"/>
        <end position="54"/>
    </location>
</feature>
<dbReference type="InterPro" id="IPR048260">
    <property type="entry name" value="Cytochrome_b_C_euk/bac"/>
</dbReference>
<dbReference type="RefSeq" id="YP_002995732.1">
    <property type="nucleotide sequence ID" value="NC_012887.1"/>
</dbReference>
<keyword evidence="12 16" id="KW-0408">Iron</keyword>
<dbReference type="PANTHER" id="PTHR19271:SF16">
    <property type="entry name" value="CYTOCHROME B"/>
    <property type="match status" value="1"/>
</dbReference>
<dbReference type="SUPFAM" id="SSF81342">
    <property type="entry name" value="Transmembrane di-heme cytochromes"/>
    <property type="match status" value="1"/>
</dbReference>
<evidence type="ECO:0000256" key="8">
    <source>
        <dbReference type="ARBA" id="ARBA00022723"/>
    </source>
</evidence>
<feature type="transmembrane region" description="Helical" evidence="16">
    <location>
        <begin position="175"/>
        <end position="197"/>
    </location>
</feature>
<protein>
    <recommendedName>
        <fullName evidence="3 16">Cytochrome b</fullName>
    </recommendedName>
</protein>
<feature type="transmembrane region" description="Helical" evidence="16">
    <location>
        <begin position="227"/>
        <end position="244"/>
    </location>
</feature>
<dbReference type="Gene3D" id="1.20.810.10">
    <property type="entry name" value="Cytochrome Bc1 Complex, Chain C"/>
    <property type="match status" value="1"/>
</dbReference>
<proteinExistence type="inferred from homology"/>
<evidence type="ECO:0000256" key="11">
    <source>
        <dbReference type="ARBA" id="ARBA00022989"/>
    </source>
</evidence>
<keyword evidence="4 16" id="KW-0813">Transport</keyword>
<feature type="domain" description="Cytochrome b/b6 C-terminal region profile" evidence="18">
    <location>
        <begin position="208"/>
        <end position="362"/>
    </location>
</feature>
<dbReference type="InterPro" id="IPR016174">
    <property type="entry name" value="Di-haem_cyt_TM"/>
</dbReference>
<evidence type="ECO:0000256" key="10">
    <source>
        <dbReference type="ARBA" id="ARBA00022982"/>
    </source>
</evidence>
<dbReference type="InterPro" id="IPR036150">
    <property type="entry name" value="Cyt_b/b6_C_sf"/>
</dbReference>
<dbReference type="CDD" id="cd00284">
    <property type="entry name" value="Cytochrome_b_N"/>
    <property type="match status" value="1"/>
</dbReference>
<dbReference type="GO" id="GO:0046872">
    <property type="term" value="F:metal ion binding"/>
    <property type="evidence" value="ECO:0007669"/>
    <property type="project" value="UniProtKB-UniRule"/>
</dbReference>
<dbReference type="PROSITE" id="PS51002">
    <property type="entry name" value="CYTB_NTER"/>
    <property type="match status" value="1"/>
</dbReference>
<dbReference type="CDD" id="cd00290">
    <property type="entry name" value="cytochrome_b_C"/>
    <property type="match status" value="1"/>
</dbReference>
<dbReference type="GO" id="GO:0005743">
    <property type="term" value="C:mitochondrial inner membrane"/>
    <property type="evidence" value="ECO:0007669"/>
    <property type="project" value="UniProtKB-SubCell"/>
</dbReference>
<keyword evidence="11 16" id="KW-1133">Transmembrane helix</keyword>
<feature type="transmembrane region" description="Helical" evidence="16">
    <location>
        <begin position="341"/>
        <end position="361"/>
    </location>
</feature>